<comment type="caution">
    <text evidence="2">The sequence shown here is derived from an EMBL/GenBank/DDBJ whole genome shotgun (WGS) entry which is preliminary data.</text>
</comment>
<dbReference type="Gene3D" id="2.10.70.10">
    <property type="entry name" value="Complement Module, domain 1"/>
    <property type="match status" value="1"/>
</dbReference>
<name>A0A840XWC7_9PROT</name>
<protein>
    <submittedName>
        <fullName evidence="2">Hemin uptake protein HemP</fullName>
    </submittedName>
</protein>
<dbReference type="Pfam" id="PF10636">
    <property type="entry name" value="hemP"/>
    <property type="match status" value="1"/>
</dbReference>
<proteinExistence type="predicted"/>
<evidence type="ECO:0000256" key="1">
    <source>
        <dbReference type="SAM" id="MobiDB-lite"/>
    </source>
</evidence>
<feature type="region of interest" description="Disordered" evidence="1">
    <location>
        <begin position="1"/>
        <end position="41"/>
    </location>
</feature>
<dbReference type="AlphaFoldDB" id="A0A840XWC7"/>
<sequence length="78" mass="8295">MQQRSGGPSDGIVQTGAGGQARPSDGMIAPGRPGDPPRPDAVLRSEELFRTTREVTILHAGAAYRLRLTANDKLILTK</sequence>
<accession>A0A840XWC7</accession>
<dbReference type="InterPro" id="IPR019600">
    <property type="entry name" value="Hemin_uptake_protein_HemP"/>
</dbReference>
<gene>
    <name evidence="2" type="ORF">FHS88_000557</name>
</gene>
<evidence type="ECO:0000313" key="2">
    <source>
        <dbReference type="EMBL" id="MBB5688447.1"/>
    </source>
</evidence>
<dbReference type="EMBL" id="JACIJE010000001">
    <property type="protein sequence ID" value="MBB5688447.1"/>
    <property type="molecule type" value="Genomic_DNA"/>
</dbReference>
<organism evidence="2 3">
    <name type="scientific">Neoroseomonas alkaliterrae</name>
    <dbReference type="NCBI Taxonomy" id="1452450"/>
    <lineage>
        <taxon>Bacteria</taxon>
        <taxon>Pseudomonadati</taxon>
        <taxon>Pseudomonadota</taxon>
        <taxon>Alphaproteobacteria</taxon>
        <taxon>Acetobacterales</taxon>
        <taxon>Acetobacteraceae</taxon>
        <taxon>Neoroseomonas</taxon>
    </lineage>
</organism>
<reference evidence="2 3" key="1">
    <citation type="submission" date="2020-08" db="EMBL/GenBank/DDBJ databases">
        <title>Genomic Encyclopedia of Type Strains, Phase IV (KMG-IV): sequencing the most valuable type-strain genomes for metagenomic binning, comparative biology and taxonomic classification.</title>
        <authorList>
            <person name="Goeker M."/>
        </authorList>
    </citation>
    <scope>NUCLEOTIDE SEQUENCE [LARGE SCALE GENOMIC DNA]</scope>
    <source>
        <strain evidence="2 3">DSM 25895</strain>
    </source>
</reference>
<keyword evidence="3" id="KW-1185">Reference proteome</keyword>
<evidence type="ECO:0000313" key="3">
    <source>
        <dbReference type="Proteomes" id="UP000562254"/>
    </source>
</evidence>
<dbReference type="Proteomes" id="UP000562254">
    <property type="component" value="Unassembled WGS sequence"/>
</dbReference>